<dbReference type="KEGG" id="lrug:AB8B22_06825"/>
<dbReference type="InterPro" id="IPR020095">
    <property type="entry name" value="PsdUridine_synth_TruA_C"/>
</dbReference>
<dbReference type="GO" id="GO:0001522">
    <property type="term" value="P:pseudouridine synthesis"/>
    <property type="evidence" value="ECO:0007669"/>
    <property type="project" value="InterPro"/>
</dbReference>
<dbReference type="InterPro" id="IPR020094">
    <property type="entry name" value="TruA/RsuA/RluB/E/F_N"/>
</dbReference>
<evidence type="ECO:0000313" key="3">
    <source>
        <dbReference type="EMBL" id="XDU66137.1"/>
    </source>
</evidence>
<dbReference type="InterPro" id="IPR020103">
    <property type="entry name" value="PsdUridine_synth_cat_dom_sf"/>
</dbReference>
<dbReference type="GO" id="GO:0140098">
    <property type="term" value="F:catalytic activity, acting on RNA"/>
    <property type="evidence" value="ECO:0007669"/>
    <property type="project" value="UniProtKB-ARBA"/>
</dbReference>
<evidence type="ECO:0000256" key="1">
    <source>
        <dbReference type="ARBA" id="ARBA00023235"/>
    </source>
</evidence>
<dbReference type="AlphaFoldDB" id="A0AB39VFM5"/>
<sequence length="306" mass="36459">MDLKIKNLENKNYENLRKFENTKYFGYLFFVKYDGKKFDSFDENPNKRSVKLEFKNLLLKNGIKNFSAIQQAGRTDAFVSAKENVLYLNLKKVLDFSQLKIKKINGLEIKEIKRTVPFLEFPEMIKKRYYIYEYPEKLIKNDDKKIELICEKVSGKKDFSEFTNKKGKQLKEKIREIFVSYKNKKLYFSGNKFLPQQVRIMSNFILNDKKSALSGKYLTLEKVEFADEMKKLIFEKVEKFEDLFCKKNYFEKNEFEELEKIQKIEKNAYFTVFFVKNKDKGQFIGKKGKNIKKIKKVVGNVVVKAL</sequence>
<dbReference type="EMBL" id="CP165644">
    <property type="protein sequence ID" value="XDU66137.1"/>
    <property type="molecule type" value="Genomic_DNA"/>
</dbReference>
<dbReference type="Gene3D" id="3.30.300.20">
    <property type="match status" value="1"/>
</dbReference>
<dbReference type="RefSeq" id="WP_369710545.1">
    <property type="nucleotide sequence ID" value="NZ_CP165644.1"/>
</dbReference>
<organism evidence="3">
    <name type="scientific">Leptotrichia rugosa</name>
    <dbReference type="NCBI Taxonomy" id="3239302"/>
    <lineage>
        <taxon>Bacteria</taxon>
        <taxon>Fusobacteriati</taxon>
        <taxon>Fusobacteriota</taxon>
        <taxon>Fusobacteriia</taxon>
        <taxon>Fusobacteriales</taxon>
        <taxon>Leptotrichiaceae</taxon>
        <taxon>Leptotrichia</taxon>
    </lineage>
</organism>
<dbReference type="Gene3D" id="3.30.70.580">
    <property type="entry name" value="Pseudouridine synthase I, catalytic domain, N-terminal subdomain"/>
    <property type="match status" value="1"/>
</dbReference>
<keyword evidence="1" id="KW-0413">Isomerase</keyword>
<gene>
    <name evidence="3" type="ORF">AB8B22_06825</name>
</gene>
<name>A0AB39VFM5_9FUSO</name>
<keyword evidence="2" id="KW-0694">RNA-binding</keyword>
<dbReference type="Gene3D" id="3.30.70.660">
    <property type="entry name" value="Pseudouridine synthase I, catalytic domain, C-terminal subdomain"/>
    <property type="match status" value="1"/>
</dbReference>
<proteinExistence type="predicted"/>
<accession>A0AB39VFM5</accession>
<dbReference type="InterPro" id="IPR015946">
    <property type="entry name" value="KH_dom-like_a/b"/>
</dbReference>
<dbReference type="SUPFAM" id="SSF55120">
    <property type="entry name" value="Pseudouridine synthase"/>
    <property type="match status" value="1"/>
</dbReference>
<dbReference type="GO" id="GO:0003723">
    <property type="term" value="F:RNA binding"/>
    <property type="evidence" value="ECO:0007669"/>
    <property type="project" value="UniProtKB-UniRule"/>
</dbReference>
<evidence type="ECO:0000256" key="2">
    <source>
        <dbReference type="PROSITE-ProRule" id="PRU00117"/>
    </source>
</evidence>
<dbReference type="PROSITE" id="PS50084">
    <property type="entry name" value="KH_TYPE_1"/>
    <property type="match status" value="1"/>
</dbReference>
<protein>
    <submittedName>
        <fullName evidence="3">Pseudouridylate synthase</fullName>
    </submittedName>
</protein>
<dbReference type="SUPFAM" id="SSF54814">
    <property type="entry name" value="Prokaryotic type KH domain (KH-domain type II)"/>
    <property type="match status" value="1"/>
</dbReference>
<reference evidence="3" key="1">
    <citation type="submission" date="2024-07" db="EMBL/GenBank/DDBJ databases">
        <authorList>
            <person name="Li X.-J."/>
            <person name="Wang X."/>
        </authorList>
    </citation>
    <scope>NUCLEOTIDE SEQUENCE</scope>
    <source>
        <strain evidence="3">HSP-334</strain>
    </source>
</reference>
<dbReference type="InterPro" id="IPR009019">
    <property type="entry name" value="KH_sf_prok-type"/>
</dbReference>
<dbReference type="GO" id="GO:0006396">
    <property type="term" value="P:RNA processing"/>
    <property type="evidence" value="ECO:0007669"/>
    <property type="project" value="UniProtKB-ARBA"/>
</dbReference>
<dbReference type="GO" id="GO:0009982">
    <property type="term" value="F:pseudouridine synthase activity"/>
    <property type="evidence" value="ECO:0007669"/>
    <property type="project" value="InterPro"/>
</dbReference>